<dbReference type="PANTHER" id="PTHR43034:SF2">
    <property type="entry name" value="ION-TRANSLOCATING OXIDOREDUCTASE COMPLEX SUBUNIT C"/>
    <property type="match status" value="1"/>
</dbReference>
<dbReference type="NCBIfam" id="TIGR01945">
    <property type="entry name" value="rnfC"/>
    <property type="match status" value="1"/>
</dbReference>
<dbReference type="Pfam" id="PF13375">
    <property type="entry name" value="RnfC_N"/>
    <property type="match status" value="1"/>
</dbReference>
<dbReference type="Pfam" id="PF12838">
    <property type="entry name" value="Fer4_7"/>
    <property type="match status" value="1"/>
</dbReference>
<dbReference type="InterPro" id="IPR037225">
    <property type="entry name" value="Nuo51_FMN-bd_sf"/>
</dbReference>
<reference evidence="5" key="2">
    <citation type="submission" date="2023-10" db="EMBL/GenBank/DDBJ databases">
        <authorList>
            <person name="Koga R."/>
            <person name="Fukatsu T."/>
        </authorList>
    </citation>
    <scope>NUCLEOTIDE SEQUENCE</scope>
    <source>
        <strain evidence="5">Kw-01</strain>
    </source>
</reference>
<evidence type="ECO:0000313" key="5">
    <source>
        <dbReference type="EMBL" id="BET44709.1"/>
    </source>
</evidence>
<dbReference type="GO" id="GO:0046872">
    <property type="term" value="F:metal ion binding"/>
    <property type="evidence" value="ECO:0007669"/>
    <property type="project" value="UniProtKB-KW"/>
</dbReference>
<dbReference type="InterPro" id="IPR017900">
    <property type="entry name" value="4Fe4S_Fe_S_CS"/>
</dbReference>
<dbReference type="GO" id="GO:0016020">
    <property type="term" value="C:membrane"/>
    <property type="evidence" value="ECO:0007669"/>
    <property type="project" value="InterPro"/>
</dbReference>
<dbReference type="PROSITE" id="PS51379">
    <property type="entry name" value="4FE4S_FER_2"/>
    <property type="match status" value="2"/>
</dbReference>
<evidence type="ECO:0000259" key="4">
    <source>
        <dbReference type="PROSITE" id="PS51379"/>
    </source>
</evidence>
<dbReference type="PANTHER" id="PTHR43034">
    <property type="entry name" value="ION-TRANSLOCATING OXIDOREDUCTASE COMPLEX SUBUNIT C"/>
    <property type="match status" value="1"/>
</dbReference>
<feature type="domain" description="4Fe-4S ferredoxin-type" evidence="4">
    <location>
        <begin position="417"/>
        <end position="447"/>
    </location>
</feature>
<name>A0AAT9G4T6_9ENTR</name>
<dbReference type="Gene3D" id="3.30.70.20">
    <property type="match status" value="1"/>
</dbReference>
<dbReference type="InterPro" id="IPR026902">
    <property type="entry name" value="RnfC_N"/>
</dbReference>
<keyword evidence="2" id="KW-0408">Iron</keyword>
<dbReference type="SUPFAM" id="SSF142019">
    <property type="entry name" value="Nqo1 FMN-binding domain-like"/>
    <property type="match status" value="1"/>
</dbReference>
<gene>
    <name evidence="5" type="ORF">ACHINZ_3810</name>
</gene>
<evidence type="ECO:0000256" key="1">
    <source>
        <dbReference type="ARBA" id="ARBA00022723"/>
    </source>
</evidence>
<dbReference type="InterPro" id="IPR017896">
    <property type="entry name" value="4Fe4S_Fe-S-bd"/>
</dbReference>
<dbReference type="EMBL" id="AP028961">
    <property type="protein sequence ID" value="BET44709.1"/>
    <property type="molecule type" value="Genomic_DNA"/>
</dbReference>
<dbReference type="SUPFAM" id="SSF46548">
    <property type="entry name" value="alpha-helical ferredoxin"/>
    <property type="match status" value="1"/>
</dbReference>
<dbReference type="PROSITE" id="PS00198">
    <property type="entry name" value="4FE4S_FER_1"/>
    <property type="match status" value="1"/>
</dbReference>
<dbReference type="GO" id="GO:0009055">
    <property type="term" value="F:electron transfer activity"/>
    <property type="evidence" value="ECO:0007669"/>
    <property type="project" value="InterPro"/>
</dbReference>
<dbReference type="AlphaFoldDB" id="A0AAT9G4T6"/>
<accession>A0AAT9G4T6</accession>
<dbReference type="InterPro" id="IPR010208">
    <property type="entry name" value="Ion_transpt_RnfC/RsxC"/>
</dbReference>
<reference evidence="5" key="1">
    <citation type="journal article" date="2023" name="Front. Microbiol.">
        <title>Genome analysis of Candidatus Aschnera chinzeii, the bacterial endosymbiont of the blood-sucking bat fly Penicillidia jenynsii (Insecta: Diptera: Nycteribiidae).</title>
        <authorList>
            <person name="Koga R."/>
            <person name="Moriyama M."/>
            <person name="Nozaki T."/>
            <person name="Fukatsu T."/>
        </authorList>
    </citation>
    <scope>NUCLEOTIDE SEQUENCE</scope>
    <source>
        <strain evidence="5">Kw-01</strain>
    </source>
</reference>
<protein>
    <recommendedName>
        <fullName evidence="4">4Fe-4S ferredoxin-type domain-containing protein</fullName>
    </recommendedName>
</protein>
<proteinExistence type="predicted"/>
<evidence type="ECO:0000256" key="3">
    <source>
        <dbReference type="ARBA" id="ARBA00023014"/>
    </source>
</evidence>
<keyword evidence="3" id="KW-0411">Iron-sulfur</keyword>
<organism evidence="5">
    <name type="scientific">Candidatus Aschnera chinzeii</name>
    <dbReference type="NCBI Taxonomy" id="1485666"/>
    <lineage>
        <taxon>Bacteria</taxon>
        <taxon>Pseudomonadati</taxon>
        <taxon>Pseudomonadota</taxon>
        <taxon>Gammaproteobacteria</taxon>
        <taxon>Enterobacterales</taxon>
        <taxon>Enterobacteriaceae</taxon>
        <taxon>Candidatus Aschnera</taxon>
    </lineage>
</organism>
<evidence type="ECO:0000256" key="2">
    <source>
        <dbReference type="ARBA" id="ARBA00023004"/>
    </source>
</evidence>
<feature type="domain" description="4Fe-4S ferredoxin-type" evidence="4">
    <location>
        <begin position="379"/>
        <end position="408"/>
    </location>
</feature>
<keyword evidence="1" id="KW-0479">Metal-binding</keyword>
<sequence>MNIYSYIQLIFNKFKLWLYSNLFICNGIKFNNVCLKKISLPDELLILIVNQIGCKNIILVNVGDYVFKGQPITKSDSINDIIMHAPTSGYISCINTNIISYSSNLEENIIYIKPDYQDKWYKRNYILDYLKYDAKFLISYIKNFGIDIFNQMIGDMNINVNKNFYINNNNNKIFFVNALTIPSYNSEVDYLLIKHTKDIIHGILILQHIYKPKKTFFIIEEDKKIEIIMFKILILQEQYDIEIKIIPKLYFPISFREIIKLFITNKIIQDLNSHACDIFINDIATIYAIKKAIINAKPVIERMLVISGNGIKKNINCLVKIGTKIDFLLSKISIISPINKLLIMNYLRFELKYITLNMFVTRNINSVVVINKNNTSIINNVQKQHLSCINCGFCIEVCPMNLLPNKLYLYSINKKHKKAKIFNIFKCIECGLCSYVCPSNIPLVEYYKTEKKEIKIILQNIQFNYDSKIRFEFKKNIINSKVLFSRNQHETKLTYNNIFKSNFNKYLYIFLQKIYKYFNKISVFKNITHLSINDNSSNLINNKYKIIVAEAVKRVKAKRILQNKK</sequence>
<dbReference type="GO" id="GO:0051539">
    <property type="term" value="F:4 iron, 4 sulfur cluster binding"/>
    <property type="evidence" value="ECO:0007669"/>
    <property type="project" value="InterPro"/>
</dbReference>